<organism evidence="2 3">
    <name type="scientific">Parasponia andersonii</name>
    <name type="common">Sponia andersonii</name>
    <dbReference type="NCBI Taxonomy" id="3476"/>
    <lineage>
        <taxon>Eukaryota</taxon>
        <taxon>Viridiplantae</taxon>
        <taxon>Streptophyta</taxon>
        <taxon>Embryophyta</taxon>
        <taxon>Tracheophyta</taxon>
        <taxon>Spermatophyta</taxon>
        <taxon>Magnoliopsida</taxon>
        <taxon>eudicotyledons</taxon>
        <taxon>Gunneridae</taxon>
        <taxon>Pentapetalae</taxon>
        <taxon>rosids</taxon>
        <taxon>fabids</taxon>
        <taxon>Rosales</taxon>
        <taxon>Cannabaceae</taxon>
        <taxon>Parasponia</taxon>
    </lineage>
</organism>
<dbReference type="EMBL" id="JXTB01000195">
    <property type="protein sequence ID" value="PON54449.1"/>
    <property type="molecule type" value="Genomic_DNA"/>
</dbReference>
<gene>
    <name evidence="2" type="ORF">PanWU01x14_195280</name>
</gene>
<keyword evidence="3" id="KW-1185">Reference proteome</keyword>
<protein>
    <recommendedName>
        <fullName evidence="4">Transmembrane protein</fullName>
    </recommendedName>
</protein>
<dbReference type="Proteomes" id="UP000237105">
    <property type="component" value="Unassembled WGS sequence"/>
</dbReference>
<dbReference type="AlphaFoldDB" id="A0A2P5C0B5"/>
<evidence type="ECO:0000313" key="3">
    <source>
        <dbReference type="Proteomes" id="UP000237105"/>
    </source>
</evidence>
<keyword evidence="1" id="KW-0472">Membrane</keyword>
<name>A0A2P5C0B5_PARAD</name>
<comment type="caution">
    <text evidence="2">The sequence shown here is derived from an EMBL/GenBank/DDBJ whole genome shotgun (WGS) entry which is preliminary data.</text>
</comment>
<evidence type="ECO:0000313" key="2">
    <source>
        <dbReference type="EMBL" id="PON54449.1"/>
    </source>
</evidence>
<keyword evidence="1" id="KW-0812">Transmembrane</keyword>
<evidence type="ECO:0000256" key="1">
    <source>
        <dbReference type="SAM" id="Phobius"/>
    </source>
</evidence>
<accession>A0A2P5C0B5</accession>
<feature type="transmembrane region" description="Helical" evidence="1">
    <location>
        <begin position="63"/>
        <end position="89"/>
    </location>
</feature>
<reference evidence="3" key="1">
    <citation type="submission" date="2016-06" db="EMBL/GenBank/DDBJ databases">
        <title>Parallel loss of symbiosis genes in relatives of nitrogen-fixing non-legume Parasponia.</title>
        <authorList>
            <person name="Van Velzen R."/>
            <person name="Holmer R."/>
            <person name="Bu F."/>
            <person name="Rutten L."/>
            <person name="Van Zeijl A."/>
            <person name="Liu W."/>
            <person name="Santuari L."/>
            <person name="Cao Q."/>
            <person name="Sharma T."/>
            <person name="Shen D."/>
            <person name="Roswanjaya Y."/>
            <person name="Wardhani T."/>
            <person name="Kalhor M.S."/>
            <person name="Jansen J."/>
            <person name="Van den Hoogen J."/>
            <person name="Gungor B."/>
            <person name="Hartog M."/>
            <person name="Hontelez J."/>
            <person name="Verver J."/>
            <person name="Yang W.-C."/>
            <person name="Schijlen E."/>
            <person name="Repin R."/>
            <person name="Schilthuizen M."/>
            <person name="Schranz E."/>
            <person name="Heidstra R."/>
            <person name="Miyata K."/>
            <person name="Fedorova E."/>
            <person name="Kohlen W."/>
            <person name="Bisseling T."/>
            <person name="Smit S."/>
            <person name="Geurts R."/>
        </authorList>
    </citation>
    <scope>NUCLEOTIDE SEQUENCE [LARGE SCALE GENOMIC DNA]</scope>
    <source>
        <strain evidence="3">cv. WU1-14</strain>
    </source>
</reference>
<keyword evidence="1" id="KW-1133">Transmembrane helix</keyword>
<sequence length="109" mass="12524">MAALWTMAARETLARCCPRTMLRLRVLVAAVVHPSHLDSLYHHPPGFKSTNQGFVGFGLAFRLWVYIVGFVWPFGVWMFGVWPFGFGIIRLHFGLVLDFDSDWLFGMDF</sequence>
<evidence type="ECO:0008006" key="4">
    <source>
        <dbReference type="Google" id="ProtNLM"/>
    </source>
</evidence>
<proteinExistence type="predicted"/>